<dbReference type="Proteomes" id="UP000765003">
    <property type="component" value="Unassembled WGS sequence"/>
</dbReference>
<dbReference type="Pfam" id="PF17384">
    <property type="entry name" value="DUF150_C"/>
    <property type="match status" value="1"/>
</dbReference>
<evidence type="ECO:0000259" key="5">
    <source>
        <dbReference type="Pfam" id="PF17384"/>
    </source>
</evidence>
<sequence length="186" mass="20994">MENLKIGQSEPFMVPLSSKEQKVVNIALPYLEAEGCELVSVRVLPQKSGSRVCLFIDKKNENNHIDLACLGRLNRLLGDVFSVADDEDKLFLGTYNLEVSSPGLDRPLTKLSHFKKNIGKRINFKTDEMANLPKAFAAKLLDASEIGVKIEYEQEKKSVFDVSWNHIKSAYLIYEFTKKTGKKAKK</sequence>
<dbReference type="HAMAP" id="MF_01077">
    <property type="entry name" value="RimP"/>
    <property type="match status" value="1"/>
</dbReference>
<protein>
    <recommendedName>
        <fullName evidence="3">Ribosome maturation factor RimP</fullName>
    </recommendedName>
</protein>
<comment type="caution">
    <text evidence="6">The sequence shown here is derived from an EMBL/GenBank/DDBJ whole genome shotgun (WGS) entry which is preliminary data.</text>
</comment>
<comment type="subcellular location">
    <subcellularLocation>
        <location evidence="3">Cytoplasm</location>
    </subcellularLocation>
</comment>
<comment type="function">
    <text evidence="3">Required for maturation of 30S ribosomal subunits.</text>
</comment>
<dbReference type="Gene3D" id="3.30.300.70">
    <property type="entry name" value="RimP-like superfamily, N-terminal"/>
    <property type="match status" value="1"/>
</dbReference>
<dbReference type="InterPro" id="IPR035956">
    <property type="entry name" value="RimP_N_sf"/>
</dbReference>
<evidence type="ECO:0000256" key="3">
    <source>
        <dbReference type="HAMAP-Rule" id="MF_01077"/>
    </source>
</evidence>
<evidence type="ECO:0000259" key="4">
    <source>
        <dbReference type="Pfam" id="PF02576"/>
    </source>
</evidence>
<dbReference type="Pfam" id="PF02576">
    <property type="entry name" value="RimP_N"/>
    <property type="match status" value="1"/>
</dbReference>
<feature type="domain" description="Ribosome maturation factor RimP C-terminal" evidence="5">
    <location>
        <begin position="108"/>
        <end position="176"/>
    </location>
</feature>
<comment type="similarity">
    <text evidence="3">Belongs to the RimP family.</text>
</comment>
<dbReference type="SUPFAM" id="SSF75420">
    <property type="entry name" value="YhbC-like, N-terminal domain"/>
    <property type="match status" value="1"/>
</dbReference>
<dbReference type="InterPro" id="IPR028989">
    <property type="entry name" value="RimP_N"/>
</dbReference>
<name>A0ABS3AWC6_9FIRM</name>
<evidence type="ECO:0000313" key="7">
    <source>
        <dbReference type="Proteomes" id="UP000765003"/>
    </source>
</evidence>
<dbReference type="SUPFAM" id="SSF74942">
    <property type="entry name" value="YhbC-like, C-terminal domain"/>
    <property type="match status" value="1"/>
</dbReference>
<evidence type="ECO:0000256" key="1">
    <source>
        <dbReference type="ARBA" id="ARBA00022490"/>
    </source>
</evidence>
<dbReference type="InterPro" id="IPR036847">
    <property type="entry name" value="RimP_C_sf"/>
</dbReference>
<reference evidence="6" key="1">
    <citation type="submission" date="2021-02" db="EMBL/GenBank/DDBJ databases">
        <title>Activity-based single-cell genomes from oceanic crustal fluid captures similar information to metagenomic and metatranscriptomic surveys with orders of magnitude less sampling.</title>
        <authorList>
            <person name="D'Angelo T.S."/>
            <person name="Orcutt B.N."/>
        </authorList>
    </citation>
    <scope>NUCLEOTIDE SEQUENCE [LARGE SCALE GENOMIC DNA]</scope>
    <source>
        <strain evidence="6">AH-315-E05</strain>
    </source>
</reference>
<keyword evidence="7" id="KW-1185">Reference proteome</keyword>
<dbReference type="PANTHER" id="PTHR33867">
    <property type="entry name" value="RIBOSOME MATURATION FACTOR RIMP"/>
    <property type="match status" value="1"/>
</dbReference>
<dbReference type="PANTHER" id="PTHR33867:SF1">
    <property type="entry name" value="RIBOSOME MATURATION FACTOR RIMP"/>
    <property type="match status" value="1"/>
</dbReference>
<feature type="domain" description="Ribosome maturation factor RimP N-terminal" evidence="4">
    <location>
        <begin position="29"/>
        <end position="105"/>
    </location>
</feature>
<keyword evidence="2 3" id="KW-0690">Ribosome biogenesis</keyword>
<dbReference type="CDD" id="cd01734">
    <property type="entry name" value="YlxS_C"/>
    <property type="match status" value="1"/>
</dbReference>
<dbReference type="InterPro" id="IPR003728">
    <property type="entry name" value="Ribosome_maturation_RimP"/>
</dbReference>
<evidence type="ECO:0000313" key="6">
    <source>
        <dbReference type="EMBL" id="MBN4077395.1"/>
    </source>
</evidence>
<dbReference type="Gene3D" id="2.30.30.180">
    <property type="entry name" value="Ribosome maturation factor RimP, C-terminal domain"/>
    <property type="match status" value="1"/>
</dbReference>
<organism evidence="6 7">
    <name type="scientific">Sulfobacillus acidophilus</name>
    <dbReference type="NCBI Taxonomy" id="53633"/>
    <lineage>
        <taxon>Bacteria</taxon>
        <taxon>Bacillati</taxon>
        <taxon>Bacillota</taxon>
        <taxon>Clostridia</taxon>
        <taxon>Eubacteriales</taxon>
        <taxon>Clostridiales Family XVII. Incertae Sedis</taxon>
        <taxon>Sulfobacillus</taxon>
    </lineage>
</organism>
<evidence type="ECO:0000256" key="2">
    <source>
        <dbReference type="ARBA" id="ARBA00022517"/>
    </source>
</evidence>
<gene>
    <name evidence="3" type="primary">rimP</name>
    <name evidence="6" type="ORF">JYT19_00630</name>
</gene>
<accession>A0ABS3AWC6</accession>
<keyword evidence="1 3" id="KW-0963">Cytoplasm</keyword>
<dbReference type="EMBL" id="JAFITA010000006">
    <property type="protein sequence ID" value="MBN4077395.1"/>
    <property type="molecule type" value="Genomic_DNA"/>
</dbReference>
<proteinExistence type="inferred from homology"/>
<dbReference type="InterPro" id="IPR028998">
    <property type="entry name" value="RimP_C"/>
</dbReference>